<keyword evidence="5" id="KW-1185">Reference proteome</keyword>
<evidence type="ECO:0000313" key="5">
    <source>
        <dbReference type="Proteomes" id="UP001499938"/>
    </source>
</evidence>
<dbReference type="EMBL" id="BAAAPO010000040">
    <property type="protein sequence ID" value="GAA1800405.1"/>
    <property type="molecule type" value="Genomic_DNA"/>
</dbReference>
<sequence>MERVYAPVIALARTVFRAQGLKFTIVGADNVPRTGGAVMAINHLSYFDFTYAGLAAQPSKRYVRFMAKQSIFEHKIAGPLMRSMQHIPVDRQAGAASYREALQALKSGEIVGVFPEATMSRSFELKPFKSGAARMARDARVPLLPTTLWGAQRVWSKDVPKNRGRSHIPIFIEVGEPIPVPKGSNVDEASERLRAAMQEQLARQQAAYPVLTGDDLRYLPARLGGTAPTLEAAAALDLRDMSRTRDEFNS</sequence>
<reference evidence="4 5" key="1">
    <citation type="journal article" date="2019" name="Int. J. Syst. Evol. Microbiol.">
        <title>The Global Catalogue of Microorganisms (GCM) 10K type strain sequencing project: providing services to taxonomists for standard genome sequencing and annotation.</title>
        <authorList>
            <consortium name="The Broad Institute Genomics Platform"/>
            <consortium name="The Broad Institute Genome Sequencing Center for Infectious Disease"/>
            <person name="Wu L."/>
            <person name="Ma J."/>
        </authorList>
    </citation>
    <scope>NUCLEOTIDE SEQUENCE [LARGE SCALE GENOMIC DNA]</scope>
    <source>
        <strain evidence="4 5">JCM 15592</strain>
    </source>
</reference>
<evidence type="ECO:0000256" key="2">
    <source>
        <dbReference type="ARBA" id="ARBA00023315"/>
    </source>
</evidence>
<dbReference type="CDD" id="cd07989">
    <property type="entry name" value="LPLAT_AGPAT-like"/>
    <property type="match status" value="1"/>
</dbReference>
<dbReference type="InterPro" id="IPR002123">
    <property type="entry name" value="Plipid/glycerol_acylTrfase"/>
</dbReference>
<comment type="caution">
    <text evidence="4">The sequence shown here is derived from an EMBL/GenBank/DDBJ whole genome shotgun (WGS) entry which is preliminary data.</text>
</comment>
<dbReference type="SMART" id="SM00563">
    <property type="entry name" value="PlsC"/>
    <property type="match status" value="1"/>
</dbReference>
<evidence type="ECO:0000259" key="3">
    <source>
        <dbReference type="SMART" id="SM00563"/>
    </source>
</evidence>
<dbReference type="Pfam" id="PF01553">
    <property type="entry name" value="Acyltransferase"/>
    <property type="match status" value="1"/>
</dbReference>
<dbReference type="RefSeq" id="WP_344085985.1">
    <property type="nucleotide sequence ID" value="NZ_BAAAPO010000040.1"/>
</dbReference>
<proteinExistence type="predicted"/>
<dbReference type="SUPFAM" id="SSF69593">
    <property type="entry name" value="Glycerol-3-phosphate (1)-acyltransferase"/>
    <property type="match status" value="1"/>
</dbReference>
<evidence type="ECO:0000256" key="1">
    <source>
        <dbReference type="ARBA" id="ARBA00022679"/>
    </source>
</evidence>
<protein>
    <submittedName>
        <fullName evidence="4">Lysophospholipid acyltransferase family protein</fullName>
    </submittedName>
</protein>
<organism evidence="4 5">
    <name type="scientific">Nostocoides veronense</name>
    <dbReference type="NCBI Taxonomy" id="330836"/>
    <lineage>
        <taxon>Bacteria</taxon>
        <taxon>Bacillati</taxon>
        <taxon>Actinomycetota</taxon>
        <taxon>Actinomycetes</taxon>
        <taxon>Micrococcales</taxon>
        <taxon>Intrasporangiaceae</taxon>
        <taxon>Nostocoides</taxon>
    </lineage>
</organism>
<accession>A0ABN2LW48</accession>
<dbReference type="GO" id="GO:0016746">
    <property type="term" value="F:acyltransferase activity"/>
    <property type="evidence" value="ECO:0007669"/>
    <property type="project" value="UniProtKB-KW"/>
</dbReference>
<evidence type="ECO:0000313" key="4">
    <source>
        <dbReference type="EMBL" id="GAA1800405.1"/>
    </source>
</evidence>
<dbReference type="Proteomes" id="UP001499938">
    <property type="component" value="Unassembled WGS sequence"/>
</dbReference>
<gene>
    <name evidence="4" type="ORF">GCM10009811_25290</name>
</gene>
<dbReference type="PANTHER" id="PTHR10434:SF55">
    <property type="entry name" value="POSSIBLE ACYLTRANSFERASE"/>
    <property type="match status" value="1"/>
</dbReference>
<dbReference type="PANTHER" id="PTHR10434">
    <property type="entry name" value="1-ACYL-SN-GLYCEROL-3-PHOSPHATE ACYLTRANSFERASE"/>
    <property type="match status" value="1"/>
</dbReference>
<name>A0ABN2LW48_9MICO</name>
<feature type="domain" description="Phospholipid/glycerol acyltransferase" evidence="3">
    <location>
        <begin position="37"/>
        <end position="151"/>
    </location>
</feature>
<keyword evidence="2 4" id="KW-0012">Acyltransferase</keyword>
<keyword evidence="1" id="KW-0808">Transferase</keyword>